<dbReference type="AlphaFoldDB" id="A0AA39FBQ6"/>
<evidence type="ECO:0000313" key="4">
    <source>
        <dbReference type="EMBL" id="KAK0166536.1"/>
    </source>
</evidence>
<protein>
    <recommendedName>
        <fullName evidence="6">Prostatic acid phosphatase</fullName>
    </recommendedName>
</protein>
<dbReference type="SUPFAM" id="SSF53254">
    <property type="entry name" value="Phosphoglycerate mutase-like"/>
    <property type="match status" value="1"/>
</dbReference>
<evidence type="ECO:0008006" key="6">
    <source>
        <dbReference type="Google" id="ProtNLM"/>
    </source>
</evidence>
<evidence type="ECO:0000256" key="1">
    <source>
        <dbReference type="ARBA" id="ARBA00000032"/>
    </source>
</evidence>
<name>A0AA39FBQ6_9HYME</name>
<dbReference type="InterPro" id="IPR000560">
    <property type="entry name" value="His_Pase_clade-2"/>
</dbReference>
<dbReference type="Pfam" id="PF00328">
    <property type="entry name" value="His_Phos_2"/>
    <property type="match status" value="1"/>
</dbReference>
<dbReference type="GO" id="GO:0003993">
    <property type="term" value="F:acid phosphatase activity"/>
    <property type="evidence" value="ECO:0007669"/>
    <property type="project" value="UniProtKB-EC"/>
</dbReference>
<keyword evidence="3" id="KW-0732">Signal</keyword>
<evidence type="ECO:0000256" key="2">
    <source>
        <dbReference type="ARBA" id="ARBA00005375"/>
    </source>
</evidence>
<dbReference type="Proteomes" id="UP001168990">
    <property type="component" value="Unassembled WGS sequence"/>
</dbReference>
<reference evidence="4" key="1">
    <citation type="journal article" date="2023" name="bioRxiv">
        <title>Scaffold-level genome assemblies of two parasitoid biocontrol wasps reveal the parthenogenesis mechanism and an associated novel virus.</title>
        <authorList>
            <person name="Inwood S."/>
            <person name="Skelly J."/>
            <person name="Guhlin J."/>
            <person name="Harrop T."/>
            <person name="Goldson S."/>
            <person name="Dearden P."/>
        </authorList>
    </citation>
    <scope>NUCLEOTIDE SEQUENCE</scope>
    <source>
        <strain evidence="4">Irish</strain>
        <tissue evidence="4">Whole body</tissue>
    </source>
</reference>
<dbReference type="PANTHER" id="PTHR11567">
    <property type="entry name" value="ACID PHOSPHATASE-RELATED"/>
    <property type="match status" value="1"/>
</dbReference>
<feature type="chain" id="PRO_5041350075" description="Prostatic acid phosphatase" evidence="3">
    <location>
        <begin position="20"/>
        <end position="394"/>
    </location>
</feature>
<dbReference type="Gene3D" id="3.40.50.1240">
    <property type="entry name" value="Phosphoglycerate mutase-like"/>
    <property type="match status" value="1"/>
</dbReference>
<dbReference type="InterPro" id="IPR033379">
    <property type="entry name" value="Acid_Pase_AS"/>
</dbReference>
<organism evidence="4 5">
    <name type="scientific">Microctonus aethiopoides</name>
    <dbReference type="NCBI Taxonomy" id="144406"/>
    <lineage>
        <taxon>Eukaryota</taxon>
        <taxon>Metazoa</taxon>
        <taxon>Ecdysozoa</taxon>
        <taxon>Arthropoda</taxon>
        <taxon>Hexapoda</taxon>
        <taxon>Insecta</taxon>
        <taxon>Pterygota</taxon>
        <taxon>Neoptera</taxon>
        <taxon>Endopterygota</taxon>
        <taxon>Hymenoptera</taxon>
        <taxon>Apocrita</taxon>
        <taxon>Ichneumonoidea</taxon>
        <taxon>Braconidae</taxon>
        <taxon>Euphorinae</taxon>
        <taxon>Microctonus</taxon>
    </lineage>
</organism>
<evidence type="ECO:0000256" key="3">
    <source>
        <dbReference type="SAM" id="SignalP"/>
    </source>
</evidence>
<comment type="similarity">
    <text evidence="2">Belongs to the histidine acid phosphatase family.</text>
</comment>
<comment type="caution">
    <text evidence="4">The sequence shown here is derived from an EMBL/GenBank/DDBJ whole genome shotgun (WGS) entry which is preliminary data.</text>
</comment>
<reference evidence="4" key="2">
    <citation type="submission" date="2023-03" db="EMBL/GenBank/DDBJ databases">
        <authorList>
            <person name="Inwood S.N."/>
            <person name="Skelly J.G."/>
            <person name="Guhlin J."/>
            <person name="Harrop T.W.R."/>
            <person name="Goldson S.G."/>
            <person name="Dearden P.K."/>
        </authorList>
    </citation>
    <scope>NUCLEOTIDE SEQUENCE</scope>
    <source>
        <strain evidence="4">Irish</strain>
        <tissue evidence="4">Whole body</tissue>
    </source>
</reference>
<sequence>MASFKIICASLAVIGVTAGSPLFNSDGTRHLLINETKVNQDTLRQVTILMRHGQRSPVDTYPNDPNINSTMAPYGWGQLTNKGRLNVYDQGLYLRNRYDKFLGSDYNPDKFWLQSSSADRTKMTAMILSSALWKPNEKQTFKPGMEWQPIVLHYWPRSEDHLLIIWNACPKLTMERMKVENDTKVKKINNENHKLYQLLSKHSGWPMKSPGDVANLYATLRAEEEMGISIPYWIQPYYPEKLKSIATFSYSMNCYNELLRRLAGGPFVKKLVNKMMDKASGILKPKDRKMFAYIAHDNTLVNVLSALNIWDGKDPDYNCMLMIELHEDNEKWNVQLFERNSPDYRTRPLTIPGCETICPLDEFVKLTTSVIPINYDKECKVDDPNYIVPPSPPA</sequence>
<feature type="signal peptide" evidence="3">
    <location>
        <begin position="1"/>
        <end position="19"/>
    </location>
</feature>
<accession>A0AA39FBQ6</accession>
<comment type="catalytic activity">
    <reaction evidence="1">
        <text>a phosphate monoester + H2O = an alcohol + phosphate</text>
        <dbReference type="Rhea" id="RHEA:15017"/>
        <dbReference type="ChEBI" id="CHEBI:15377"/>
        <dbReference type="ChEBI" id="CHEBI:30879"/>
        <dbReference type="ChEBI" id="CHEBI:43474"/>
        <dbReference type="ChEBI" id="CHEBI:67140"/>
        <dbReference type="EC" id="3.1.3.2"/>
    </reaction>
</comment>
<dbReference type="PROSITE" id="PS00778">
    <property type="entry name" value="HIS_ACID_PHOSPHAT_2"/>
    <property type="match status" value="1"/>
</dbReference>
<dbReference type="InterPro" id="IPR050645">
    <property type="entry name" value="Histidine_acid_phosphatase"/>
</dbReference>
<gene>
    <name evidence="4" type="ORF">PV328_004947</name>
</gene>
<proteinExistence type="inferred from homology"/>
<dbReference type="PANTHER" id="PTHR11567:SF205">
    <property type="entry name" value="GH28721P-RELATED"/>
    <property type="match status" value="1"/>
</dbReference>
<dbReference type="InterPro" id="IPR029033">
    <property type="entry name" value="His_PPase_superfam"/>
</dbReference>
<evidence type="ECO:0000313" key="5">
    <source>
        <dbReference type="Proteomes" id="UP001168990"/>
    </source>
</evidence>
<keyword evidence="5" id="KW-1185">Reference proteome</keyword>
<dbReference type="CDD" id="cd07061">
    <property type="entry name" value="HP_HAP_like"/>
    <property type="match status" value="1"/>
</dbReference>
<dbReference type="PROSITE" id="PS00616">
    <property type="entry name" value="HIS_ACID_PHOSPHAT_1"/>
    <property type="match status" value="1"/>
</dbReference>
<dbReference type="EMBL" id="JAQQBS010001422">
    <property type="protein sequence ID" value="KAK0166536.1"/>
    <property type="molecule type" value="Genomic_DNA"/>
</dbReference>